<dbReference type="SUPFAM" id="SSF47240">
    <property type="entry name" value="Ferritin-like"/>
    <property type="match status" value="1"/>
</dbReference>
<proteinExistence type="predicted"/>
<dbReference type="PANTHER" id="PTHR31694:SF26">
    <property type="entry name" value="OS05G0151100 PROTEIN"/>
    <property type="match status" value="1"/>
</dbReference>
<dbReference type="EMBL" id="MU150310">
    <property type="protein sequence ID" value="KAF9459793.1"/>
    <property type="molecule type" value="Genomic_DNA"/>
</dbReference>
<dbReference type="Pfam" id="PF13668">
    <property type="entry name" value="Ferritin_2"/>
    <property type="match status" value="1"/>
</dbReference>
<organism evidence="1 2">
    <name type="scientific">Collybia nuda</name>
    <dbReference type="NCBI Taxonomy" id="64659"/>
    <lineage>
        <taxon>Eukaryota</taxon>
        <taxon>Fungi</taxon>
        <taxon>Dikarya</taxon>
        <taxon>Basidiomycota</taxon>
        <taxon>Agaricomycotina</taxon>
        <taxon>Agaricomycetes</taxon>
        <taxon>Agaricomycetidae</taxon>
        <taxon>Agaricales</taxon>
        <taxon>Tricholomatineae</taxon>
        <taxon>Clitocybaceae</taxon>
        <taxon>Collybia</taxon>
    </lineage>
</organism>
<gene>
    <name evidence="1" type="ORF">BDZ94DRAFT_1380332</name>
</gene>
<dbReference type="InterPro" id="IPR052965">
    <property type="entry name" value="Pigment-catalase-like"/>
</dbReference>
<comment type="caution">
    <text evidence="1">The sequence shown here is derived from an EMBL/GenBank/DDBJ whole genome shotgun (WGS) entry which is preliminary data.</text>
</comment>
<protein>
    <submittedName>
        <fullName evidence="1">Ferritin-like domain-containing protein</fullName>
    </submittedName>
</protein>
<dbReference type="AlphaFoldDB" id="A0A9P5XZW6"/>
<keyword evidence="2" id="KW-1185">Reference proteome</keyword>
<dbReference type="PANTHER" id="PTHR31694">
    <property type="entry name" value="DESICCATION-LIKE PROTEIN"/>
    <property type="match status" value="1"/>
</dbReference>
<evidence type="ECO:0000313" key="1">
    <source>
        <dbReference type="EMBL" id="KAF9459793.1"/>
    </source>
</evidence>
<accession>A0A9P5XZW6</accession>
<sequence length="283" mass="30594">MWERPSLLVGMVSQVCAILKNIEILNFALTLEHLEAAFYKQGLMKYSKKAFKKAGHPGWVRGRFQQIAEHEKAHVQFLTSAITAAGAQAVEACEYQFPDTDPNSFIDTAYALESVGVSAYNGAAAFINNKAYLTVAASILGVEARHSAWINSAARNSNPWSTAFETPLDLNQVFSIASGFIKKCPNSNPPLPVKAFPSLVVSNYSLGKPAHAKFDCKGQKGLFAAFLLGTGTIFTPIKDGIFEIDIPKELKCWVYVVVTNDGGKVSDETIVAGPAILNFPCGA</sequence>
<dbReference type="InterPro" id="IPR009078">
    <property type="entry name" value="Ferritin-like_SF"/>
</dbReference>
<dbReference type="Proteomes" id="UP000807353">
    <property type="component" value="Unassembled WGS sequence"/>
</dbReference>
<reference evidence="1" key="1">
    <citation type="submission" date="2020-11" db="EMBL/GenBank/DDBJ databases">
        <authorList>
            <consortium name="DOE Joint Genome Institute"/>
            <person name="Ahrendt S."/>
            <person name="Riley R."/>
            <person name="Andreopoulos W."/>
            <person name="Labutti K."/>
            <person name="Pangilinan J."/>
            <person name="Ruiz-Duenas F.J."/>
            <person name="Barrasa J.M."/>
            <person name="Sanchez-Garcia M."/>
            <person name="Camarero S."/>
            <person name="Miyauchi S."/>
            <person name="Serrano A."/>
            <person name="Linde D."/>
            <person name="Babiker R."/>
            <person name="Drula E."/>
            <person name="Ayuso-Fernandez I."/>
            <person name="Pacheco R."/>
            <person name="Padilla G."/>
            <person name="Ferreira P."/>
            <person name="Barriuso J."/>
            <person name="Kellner H."/>
            <person name="Castanera R."/>
            <person name="Alfaro M."/>
            <person name="Ramirez L."/>
            <person name="Pisabarro A.G."/>
            <person name="Kuo A."/>
            <person name="Tritt A."/>
            <person name="Lipzen A."/>
            <person name="He G."/>
            <person name="Yan M."/>
            <person name="Ng V."/>
            <person name="Cullen D."/>
            <person name="Martin F."/>
            <person name="Rosso M.-N."/>
            <person name="Henrissat B."/>
            <person name="Hibbett D."/>
            <person name="Martinez A.T."/>
            <person name="Grigoriev I.V."/>
        </authorList>
    </citation>
    <scope>NUCLEOTIDE SEQUENCE</scope>
    <source>
        <strain evidence="1">CBS 247.69</strain>
    </source>
</reference>
<dbReference type="OrthoDB" id="1001765at2759"/>
<dbReference type="CDD" id="cd00657">
    <property type="entry name" value="Ferritin_like"/>
    <property type="match status" value="1"/>
</dbReference>
<evidence type="ECO:0000313" key="2">
    <source>
        <dbReference type="Proteomes" id="UP000807353"/>
    </source>
</evidence>
<name>A0A9P5XZW6_9AGAR</name>
<dbReference type="InterPro" id="IPR012347">
    <property type="entry name" value="Ferritin-like"/>
</dbReference>
<dbReference type="Gene3D" id="1.20.1260.10">
    <property type="match status" value="1"/>
</dbReference>